<evidence type="ECO:0000313" key="2">
    <source>
        <dbReference type="Proteomes" id="UP001320170"/>
    </source>
</evidence>
<evidence type="ECO:0000313" key="1">
    <source>
        <dbReference type="EMBL" id="MCE3531999.1"/>
    </source>
</evidence>
<gene>
    <name evidence="1" type="ORF">LXO92_06390</name>
</gene>
<accession>A0ABS8X2K9</accession>
<protein>
    <recommendedName>
        <fullName evidence="3">Substrate of the Dot/Icm secretion system</fullName>
    </recommendedName>
</protein>
<organism evidence="1 2">
    <name type="scientific">Legionella resiliens</name>
    <dbReference type="NCBI Taxonomy" id="2905958"/>
    <lineage>
        <taxon>Bacteria</taxon>
        <taxon>Pseudomonadati</taxon>
        <taxon>Pseudomonadota</taxon>
        <taxon>Gammaproteobacteria</taxon>
        <taxon>Legionellales</taxon>
        <taxon>Legionellaceae</taxon>
        <taxon>Legionella</taxon>
    </lineage>
</organism>
<name>A0ABS8X2K9_9GAMM</name>
<evidence type="ECO:0008006" key="3">
    <source>
        <dbReference type="Google" id="ProtNLM"/>
    </source>
</evidence>
<dbReference type="RefSeq" id="WP_182351844.1">
    <property type="nucleotide sequence ID" value="NZ_JAJSPM010000005.1"/>
</dbReference>
<proteinExistence type="predicted"/>
<dbReference type="Proteomes" id="UP001320170">
    <property type="component" value="Unassembled WGS sequence"/>
</dbReference>
<comment type="caution">
    <text evidence="1">The sequence shown here is derived from an EMBL/GenBank/DDBJ whole genome shotgun (WGS) entry which is preliminary data.</text>
</comment>
<sequence>MPKSKAHQAVEQFYKNVKNLDYKYGYEQEHLAGRAAFLLEAELRALLAKDLKNPNSSSLDAQQELINDAVKVVTQYESLMKVAPGTVNELKAIINYFVGKKIFDVEDSIFSESYRPTEVDSSKKDVARNFKQYKEELVAIKTSVELNANEEISYKSII</sequence>
<dbReference type="EMBL" id="JAJTND010000004">
    <property type="protein sequence ID" value="MCE3531999.1"/>
    <property type="molecule type" value="Genomic_DNA"/>
</dbReference>
<keyword evidence="2" id="KW-1185">Reference proteome</keyword>
<reference evidence="1 2" key="1">
    <citation type="journal article" date="2024" name="Pathogens">
        <title>Characterization of a Novel Species of Legionella Isolated from a Healthcare Facility: Legionella resiliens sp. nov.</title>
        <authorList>
            <person name="Cristino S."/>
            <person name="Pascale M.R."/>
            <person name="Marino F."/>
            <person name="Derelitto C."/>
            <person name="Salaris S."/>
            <person name="Orsini M."/>
            <person name="Squarzoni S."/>
            <person name="Grottola A."/>
            <person name="Girolamini L."/>
        </authorList>
    </citation>
    <scope>NUCLEOTIDE SEQUENCE [LARGE SCALE GENOMIC DNA]</scope>
    <source>
        <strain evidence="1 2">8cVS16</strain>
    </source>
</reference>